<name>A0ACC1THJ2_9AGAR</name>
<keyword evidence="2" id="KW-1185">Reference proteome</keyword>
<reference evidence="1" key="1">
    <citation type="submission" date="2022-09" db="EMBL/GenBank/DDBJ databases">
        <title>A Global Phylogenomic Analysis of the Shiitake Genus Lentinula.</title>
        <authorList>
            <consortium name="DOE Joint Genome Institute"/>
            <person name="Sierra-Patev S."/>
            <person name="Min B."/>
            <person name="Naranjo-Ortiz M."/>
            <person name="Looney B."/>
            <person name="Konkel Z."/>
            <person name="Slot J.C."/>
            <person name="Sakamoto Y."/>
            <person name="Steenwyk J.L."/>
            <person name="Rokas A."/>
            <person name="Carro J."/>
            <person name="Camarero S."/>
            <person name="Ferreira P."/>
            <person name="Molpeceres G."/>
            <person name="Ruiz-Duenas F.J."/>
            <person name="Serrano A."/>
            <person name="Henrissat B."/>
            <person name="Drula E."/>
            <person name="Hughes K.W."/>
            <person name="Mata J.L."/>
            <person name="Ishikawa N.K."/>
            <person name="Vargas-Isla R."/>
            <person name="Ushijima S."/>
            <person name="Smith C.A."/>
            <person name="Ahrendt S."/>
            <person name="Andreopoulos W."/>
            <person name="He G."/>
            <person name="Labutti K."/>
            <person name="Lipzen A."/>
            <person name="Ng V."/>
            <person name="Riley R."/>
            <person name="Sandor L."/>
            <person name="Barry K."/>
            <person name="Martinez A.T."/>
            <person name="Xiao Y."/>
            <person name="Gibbons J.G."/>
            <person name="Terashima K."/>
            <person name="Grigoriev I.V."/>
            <person name="Hibbett D.S."/>
        </authorList>
    </citation>
    <scope>NUCLEOTIDE SEQUENCE</scope>
    <source>
        <strain evidence="1">TMI1499</strain>
    </source>
</reference>
<accession>A0ACC1THJ2</accession>
<dbReference type="Proteomes" id="UP001163835">
    <property type="component" value="Unassembled WGS sequence"/>
</dbReference>
<dbReference type="EMBL" id="MU796327">
    <property type="protein sequence ID" value="KAJ3804083.1"/>
    <property type="molecule type" value="Genomic_DNA"/>
</dbReference>
<comment type="caution">
    <text evidence="1">The sequence shown here is derived from an EMBL/GenBank/DDBJ whole genome shotgun (WGS) entry which is preliminary data.</text>
</comment>
<sequence>MFRLFVVDVMHKVKLGVFKSLFTYLVHMAHVMGKDTVQKSNERFRKVPTFGCSTIRRFVENASEMTELGAHDFEDLLQCAPACFEGLFKSKSQEIDNLVQDLLGQMASWLAYAKLQLHTDLTLDSFEVATTKLNDLFRCFAAKTAEEFDTCPLPRAVAAASR</sequence>
<gene>
    <name evidence="1" type="ORF">F5876DRAFT_53796</name>
</gene>
<evidence type="ECO:0000313" key="2">
    <source>
        <dbReference type="Proteomes" id="UP001163835"/>
    </source>
</evidence>
<evidence type="ECO:0000313" key="1">
    <source>
        <dbReference type="EMBL" id="KAJ3804083.1"/>
    </source>
</evidence>
<proteinExistence type="predicted"/>
<organism evidence="1 2">
    <name type="scientific">Lentinula aff. lateritia</name>
    <dbReference type="NCBI Taxonomy" id="2804960"/>
    <lineage>
        <taxon>Eukaryota</taxon>
        <taxon>Fungi</taxon>
        <taxon>Dikarya</taxon>
        <taxon>Basidiomycota</taxon>
        <taxon>Agaricomycotina</taxon>
        <taxon>Agaricomycetes</taxon>
        <taxon>Agaricomycetidae</taxon>
        <taxon>Agaricales</taxon>
        <taxon>Marasmiineae</taxon>
        <taxon>Omphalotaceae</taxon>
        <taxon>Lentinula</taxon>
    </lineage>
</organism>
<protein>
    <submittedName>
        <fullName evidence="1">Uncharacterized protein</fullName>
    </submittedName>
</protein>